<dbReference type="GO" id="GO:0000329">
    <property type="term" value="C:fungal-type vacuole membrane"/>
    <property type="evidence" value="ECO:0007669"/>
    <property type="project" value="TreeGrafter"/>
</dbReference>
<dbReference type="InterPro" id="IPR025016">
    <property type="entry name" value="DUF3955"/>
</dbReference>
<feature type="transmembrane region" description="Helical" evidence="6">
    <location>
        <begin position="244"/>
        <end position="262"/>
    </location>
</feature>
<evidence type="ECO:0008006" key="11">
    <source>
        <dbReference type="Google" id="ProtNLM"/>
    </source>
</evidence>
<keyword evidence="4 6" id="KW-1133">Transmembrane helix</keyword>
<gene>
    <name evidence="9" type="ORF">PRK78_006477</name>
</gene>
<feature type="transmembrane region" description="Helical" evidence="6">
    <location>
        <begin position="282"/>
        <end position="302"/>
    </location>
</feature>
<evidence type="ECO:0000259" key="8">
    <source>
        <dbReference type="Pfam" id="PF13127"/>
    </source>
</evidence>
<dbReference type="SUPFAM" id="SSF103481">
    <property type="entry name" value="Multidrug resistance efflux transporter EmrE"/>
    <property type="match status" value="2"/>
</dbReference>
<accession>A0AAF0IKV3</accession>
<feature type="transmembrane region" description="Helical" evidence="6">
    <location>
        <begin position="352"/>
        <end position="373"/>
    </location>
</feature>
<dbReference type="InterPro" id="IPR037185">
    <property type="entry name" value="EmrE-like"/>
</dbReference>
<evidence type="ECO:0000256" key="4">
    <source>
        <dbReference type="ARBA" id="ARBA00022989"/>
    </source>
</evidence>
<evidence type="ECO:0000313" key="9">
    <source>
        <dbReference type="EMBL" id="WEW60988.1"/>
    </source>
</evidence>
<reference evidence="9" key="1">
    <citation type="submission" date="2023-03" db="EMBL/GenBank/DDBJ databases">
        <title>Emydomyces testavorans Genome Sequence.</title>
        <authorList>
            <person name="Hoyer L."/>
        </authorList>
    </citation>
    <scope>NUCLEOTIDE SEQUENCE</scope>
    <source>
        <strain evidence="9">16-2883</strain>
    </source>
</reference>
<dbReference type="AlphaFoldDB" id="A0AAF0IKV3"/>
<keyword evidence="5 6" id="KW-0472">Membrane</keyword>
<dbReference type="Pfam" id="PF13127">
    <property type="entry name" value="DUF3955"/>
    <property type="match status" value="1"/>
</dbReference>
<feature type="transmembrane region" description="Helical" evidence="6">
    <location>
        <begin position="92"/>
        <end position="112"/>
    </location>
</feature>
<evidence type="ECO:0000313" key="10">
    <source>
        <dbReference type="Proteomes" id="UP001219355"/>
    </source>
</evidence>
<evidence type="ECO:0000256" key="1">
    <source>
        <dbReference type="ARBA" id="ARBA00004477"/>
    </source>
</evidence>
<feature type="transmembrane region" description="Helical" evidence="6">
    <location>
        <begin position="191"/>
        <end position="212"/>
    </location>
</feature>
<dbReference type="PANTHER" id="PTHR23051">
    <property type="entry name" value="SOLUTE CARRIER FAMILY 35, MEMBER F5"/>
    <property type="match status" value="1"/>
</dbReference>
<sequence length="433" mass="47298">MSAQTGSSGDANLDAAGVALGQNAPQVSNPALTDHAALYQRHGKLSAEDSSPFAGIARRTLGISLLLIVVVLWTTSNFLASTIFADNTYSKPFFVTYINTAFFTLPLVPFALRKLLQRWKERKLGAGGSQRTDTGGQLDVEESHPFLGLLGDDADNSRNGHGRLGVDLGILPYDGKENIPEKLDFRATARLSFEFCLLWANYFAFACLQYTTVGSTTILTSTSGVWTLIFGAILHVEKFTLRKLLGVIASLTGIFIISRVDLSGSSDDTRGSFPHKSPTEIAVGDAMAAFSAILYGVYTIVMKKQAGDETRVNMPLFFGLVGLWNTFIMWPGFLILHFTGLETFAWPDTQRIWIIILVNAITSLVSDICWAYAMLLTTPLVVTVGLSLTIPLSLVVQIFLHEQYSSALYWIGATIVFVSFIIVNHESKTESGE</sequence>
<proteinExistence type="predicted"/>
<evidence type="ECO:0000256" key="6">
    <source>
        <dbReference type="SAM" id="Phobius"/>
    </source>
</evidence>
<keyword evidence="2 6" id="KW-0812">Transmembrane</keyword>
<feature type="transmembrane region" description="Helical" evidence="6">
    <location>
        <begin position="314"/>
        <end position="340"/>
    </location>
</feature>
<protein>
    <recommendedName>
        <fullName evidence="11">EamA domain-containing protein</fullName>
    </recommendedName>
</protein>
<comment type="subcellular location">
    <subcellularLocation>
        <location evidence="1">Endoplasmic reticulum membrane</location>
        <topology evidence="1">Multi-pass membrane protein</topology>
    </subcellularLocation>
</comment>
<feature type="transmembrane region" description="Helical" evidence="6">
    <location>
        <begin position="61"/>
        <end position="80"/>
    </location>
</feature>
<evidence type="ECO:0000259" key="7">
    <source>
        <dbReference type="Pfam" id="PF00892"/>
    </source>
</evidence>
<dbReference type="EMBL" id="CP120630">
    <property type="protein sequence ID" value="WEW60988.1"/>
    <property type="molecule type" value="Genomic_DNA"/>
</dbReference>
<dbReference type="InterPro" id="IPR000620">
    <property type="entry name" value="EamA_dom"/>
</dbReference>
<keyword evidence="10" id="KW-1185">Reference proteome</keyword>
<feature type="domain" description="DUF3955" evidence="8">
    <location>
        <begin position="60"/>
        <end position="111"/>
    </location>
</feature>
<feature type="domain" description="EamA" evidence="7">
    <location>
        <begin position="195"/>
        <end position="258"/>
    </location>
</feature>
<evidence type="ECO:0000256" key="3">
    <source>
        <dbReference type="ARBA" id="ARBA00022824"/>
    </source>
</evidence>
<name>A0AAF0IKV3_9EURO</name>
<dbReference type="Proteomes" id="UP001219355">
    <property type="component" value="Chromosome 4"/>
</dbReference>
<keyword evidence="3" id="KW-0256">Endoplasmic reticulum</keyword>
<evidence type="ECO:0000256" key="5">
    <source>
        <dbReference type="ARBA" id="ARBA00023136"/>
    </source>
</evidence>
<evidence type="ECO:0000256" key="2">
    <source>
        <dbReference type="ARBA" id="ARBA00022692"/>
    </source>
</evidence>
<dbReference type="PANTHER" id="PTHR23051:SF0">
    <property type="entry name" value="SOLUTE CARRIER FAMILY 35 MEMBER F5"/>
    <property type="match status" value="1"/>
</dbReference>
<feature type="transmembrane region" description="Helical" evidence="6">
    <location>
        <begin position="218"/>
        <end position="237"/>
    </location>
</feature>
<dbReference type="Pfam" id="PF00892">
    <property type="entry name" value="EamA"/>
    <property type="match status" value="1"/>
</dbReference>
<feature type="transmembrane region" description="Helical" evidence="6">
    <location>
        <begin position="406"/>
        <end position="423"/>
    </location>
</feature>
<feature type="transmembrane region" description="Helical" evidence="6">
    <location>
        <begin position="380"/>
        <end position="400"/>
    </location>
</feature>
<organism evidence="9 10">
    <name type="scientific">Emydomyces testavorans</name>
    <dbReference type="NCBI Taxonomy" id="2070801"/>
    <lineage>
        <taxon>Eukaryota</taxon>
        <taxon>Fungi</taxon>
        <taxon>Dikarya</taxon>
        <taxon>Ascomycota</taxon>
        <taxon>Pezizomycotina</taxon>
        <taxon>Eurotiomycetes</taxon>
        <taxon>Eurotiomycetidae</taxon>
        <taxon>Onygenales</taxon>
        <taxon>Nannizziopsiaceae</taxon>
        <taxon>Emydomyces</taxon>
    </lineage>
</organism>